<dbReference type="Proteomes" id="UP000230069">
    <property type="component" value="Unassembled WGS sequence"/>
</dbReference>
<evidence type="ECO:0000313" key="1">
    <source>
        <dbReference type="EMBL" id="PIA39441.1"/>
    </source>
</evidence>
<gene>
    <name evidence="1" type="ORF">AQUCO_02600116v1</name>
</gene>
<name>A0A2G5D7E4_AQUCA</name>
<accession>A0A2G5D7E4</accession>
<reference evidence="1 2" key="1">
    <citation type="submission" date="2017-09" db="EMBL/GenBank/DDBJ databases">
        <title>WGS assembly of Aquilegia coerulea Goldsmith.</title>
        <authorList>
            <person name="Hodges S."/>
            <person name="Kramer E."/>
            <person name="Nordborg M."/>
            <person name="Tomkins J."/>
            <person name="Borevitz J."/>
            <person name="Derieg N."/>
            <person name="Yan J."/>
            <person name="Mihaltcheva S."/>
            <person name="Hayes R.D."/>
            <person name="Rokhsar D."/>
        </authorList>
    </citation>
    <scope>NUCLEOTIDE SEQUENCE [LARGE SCALE GENOMIC DNA]</scope>
    <source>
        <strain evidence="2">cv. Goldsmith</strain>
    </source>
</reference>
<evidence type="ECO:0000313" key="2">
    <source>
        <dbReference type="Proteomes" id="UP000230069"/>
    </source>
</evidence>
<proteinExistence type="predicted"/>
<protein>
    <submittedName>
        <fullName evidence="1">Uncharacterized protein</fullName>
    </submittedName>
</protein>
<organism evidence="1 2">
    <name type="scientific">Aquilegia coerulea</name>
    <name type="common">Rocky mountain columbine</name>
    <dbReference type="NCBI Taxonomy" id="218851"/>
    <lineage>
        <taxon>Eukaryota</taxon>
        <taxon>Viridiplantae</taxon>
        <taxon>Streptophyta</taxon>
        <taxon>Embryophyta</taxon>
        <taxon>Tracheophyta</taxon>
        <taxon>Spermatophyta</taxon>
        <taxon>Magnoliopsida</taxon>
        <taxon>Ranunculales</taxon>
        <taxon>Ranunculaceae</taxon>
        <taxon>Thalictroideae</taxon>
        <taxon>Aquilegia</taxon>
    </lineage>
</organism>
<dbReference type="EMBL" id="KZ305043">
    <property type="protein sequence ID" value="PIA39441.1"/>
    <property type="molecule type" value="Genomic_DNA"/>
</dbReference>
<dbReference type="InParanoid" id="A0A2G5D7E4"/>
<keyword evidence="2" id="KW-1185">Reference proteome</keyword>
<sequence>MLGRSIGPGDGNQCMGRYYEMSFGVHKIRKTNPSPSVMHSFCSHIYTFALPTNHLSLVCITGHLMKLISYKEAIVNEYVPRKIISLSSSPINFY</sequence>
<dbReference type="AlphaFoldDB" id="A0A2G5D7E4"/>